<accession>A0A392NKY0</accession>
<dbReference type="PANTHER" id="PTHR47123:SF28">
    <property type="entry name" value="F-BOX DOMAIN-CONTAINING PROTEIN"/>
    <property type="match status" value="1"/>
</dbReference>
<protein>
    <submittedName>
        <fullName evidence="2">F-box family protein</fullName>
    </submittedName>
</protein>
<dbReference type="EMBL" id="LXQA010041268">
    <property type="protein sequence ID" value="MCH99768.1"/>
    <property type="molecule type" value="Genomic_DNA"/>
</dbReference>
<dbReference type="AlphaFoldDB" id="A0A392NKY0"/>
<organism evidence="2 3">
    <name type="scientific">Trifolium medium</name>
    <dbReference type="NCBI Taxonomy" id="97028"/>
    <lineage>
        <taxon>Eukaryota</taxon>
        <taxon>Viridiplantae</taxon>
        <taxon>Streptophyta</taxon>
        <taxon>Embryophyta</taxon>
        <taxon>Tracheophyta</taxon>
        <taxon>Spermatophyta</taxon>
        <taxon>Magnoliopsida</taxon>
        <taxon>eudicotyledons</taxon>
        <taxon>Gunneridae</taxon>
        <taxon>Pentapetalae</taxon>
        <taxon>rosids</taxon>
        <taxon>fabids</taxon>
        <taxon>Fabales</taxon>
        <taxon>Fabaceae</taxon>
        <taxon>Papilionoideae</taxon>
        <taxon>50 kb inversion clade</taxon>
        <taxon>NPAAA clade</taxon>
        <taxon>Hologalegina</taxon>
        <taxon>IRL clade</taxon>
        <taxon>Trifolieae</taxon>
        <taxon>Trifolium</taxon>
    </lineage>
</organism>
<dbReference type="InterPro" id="IPR005174">
    <property type="entry name" value="KIB1-4_b-propeller"/>
</dbReference>
<dbReference type="Pfam" id="PF03478">
    <property type="entry name" value="Beta-prop_KIB1-4"/>
    <property type="match status" value="1"/>
</dbReference>
<reference evidence="2 3" key="1">
    <citation type="journal article" date="2018" name="Front. Plant Sci.">
        <title>Red Clover (Trifolium pratense) and Zigzag Clover (T. medium) - A Picture of Genomic Similarities and Differences.</title>
        <authorList>
            <person name="Dluhosova J."/>
            <person name="Istvanek J."/>
            <person name="Nedelnik J."/>
            <person name="Repkova J."/>
        </authorList>
    </citation>
    <scope>NUCLEOTIDE SEQUENCE [LARGE SCALE GENOMIC DNA]</scope>
    <source>
        <strain evidence="3">cv. 10/8</strain>
        <tissue evidence="2">Leaf</tissue>
    </source>
</reference>
<dbReference type="InterPro" id="IPR051304">
    <property type="entry name" value="SCF_F-box_domain"/>
</dbReference>
<feature type="non-terminal residue" evidence="2">
    <location>
        <position position="1"/>
    </location>
</feature>
<name>A0A392NKY0_9FABA</name>
<evidence type="ECO:0000259" key="1">
    <source>
        <dbReference type="Pfam" id="PF03478"/>
    </source>
</evidence>
<comment type="caution">
    <text evidence="2">The sequence shown here is derived from an EMBL/GenBank/DDBJ whole genome shotgun (WGS) entry which is preliminary data.</text>
</comment>
<evidence type="ECO:0000313" key="2">
    <source>
        <dbReference type="EMBL" id="MCH99768.1"/>
    </source>
</evidence>
<dbReference type="Proteomes" id="UP000265520">
    <property type="component" value="Unassembled WGS sequence"/>
</dbReference>
<proteinExistence type="predicted"/>
<evidence type="ECO:0000313" key="3">
    <source>
        <dbReference type="Proteomes" id="UP000265520"/>
    </source>
</evidence>
<keyword evidence="3" id="KW-1185">Reference proteome</keyword>
<sequence>FDVLRFRSVCTLWRSILPPPFPSPSDTLRIRDGKFLLLTEAKIYRLQPLLPTCSSNKGWIIKVEKSKSGKFRHLDVLTNTQISHTFPSNVLDFMNLRVRELFQAYTLNFSSDGGDFNTFEPLDDVYKVVLFSDEGLGQMVFTLRKDGKLRVSNIGCTNLIIVDDGNRVYHDIILYMGKVHVVDKSGIIFWINCSSFKLVQSSPSLNNDGRRKNLVESNGSLFVVEMYFRRTGVNTSKLVIDISVLKVVDNESSRWLRVTDLGDVLFVLGQDLNFSLSANDYYGFERNCIYCISKGRTARFSLNNSGFKFVDDIFWPCPTLFNSDLFL</sequence>
<dbReference type="PANTHER" id="PTHR47123">
    <property type="entry name" value="F-BOX PROTEIN SKIP23"/>
    <property type="match status" value="1"/>
</dbReference>
<feature type="domain" description="KIB1-4 beta-propeller" evidence="1">
    <location>
        <begin position="38"/>
        <end position="293"/>
    </location>
</feature>